<keyword evidence="7" id="KW-1185">Reference proteome</keyword>
<dbReference type="EMBL" id="CP034328">
    <property type="protein sequence ID" value="AZL59464.1"/>
    <property type="molecule type" value="Genomic_DNA"/>
</dbReference>
<feature type="domain" description="Flagellin N-terminal" evidence="4">
    <location>
        <begin position="4"/>
        <end position="139"/>
    </location>
</feature>
<reference evidence="6 7" key="1">
    <citation type="submission" date="2018-12" db="EMBL/GenBank/DDBJ databases">
        <title>Complete genome sequencing of Tabrizicola sp. K13M18.</title>
        <authorList>
            <person name="Bae J.-W."/>
        </authorList>
    </citation>
    <scope>NUCLEOTIDE SEQUENCE [LARGE SCALE GENOMIC DNA]</scope>
    <source>
        <strain evidence="6 7">K13M18</strain>
    </source>
</reference>
<feature type="domain" description="Flagellin C-terminal" evidence="5">
    <location>
        <begin position="368"/>
        <end position="447"/>
    </location>
</feature>
<evidence type="ECO:0000259" key="4">
    <source>
        <dbReference type="Pfam" id="PF00669"/>
    </source>
</evidence>
<accession>A0A3S8U783</accession>
<dbReference type="OrthoDB" id="8328560at2"/>
<keyword evidence="2 3" id="KW-0975">Bacterial flagellum</keyword>
<evidence type="ECO:0000256" key="2">
    <source>
        <dbReference type="ARBA" id="ARBA00023143"/>
    </source>
</evidence>
<comment type="similarity">
    <text evidence="1 3">Belongs to the bacterial flagellin family.</text>
</comment>
<dbReference type="GO" id="GO:0009288">
    <property type="term" value="C:bacterial-type flagellum"/>
    <property type="evidence" value="ECO:0007669"/>
    <property type="project" value="UniProtKB-SubCell"/>
</dbReference>
<dbReference type="SUPFAM" id="SSF64518">
    <property type="entry name" value="Phase 1 flagellin"/>
    <property type="match status" value="1"/>
</dbReference>
<gene>
    <name evidence="6" type="ORF">EI545_11805</name>
</gene>
<dbReference type="GO" id="GO:0005198">
    <property type="term" value="F:structural molecule activity"/>
    <property type="evidence" value="ECO:0007669"/>
    <property type="project" value="UniProtKB-UniRule"/>
</dbReference>
<dbReference type="RefSeq" id="WP_125325659.1">
    <property type="nucleotide sequence ID" value="NZ_CP034328.1"/>
</dbReference>
<comment type="subcellular location">
    <subcellularLocation>
        <location evidence="3">Secreted</location>
    </subcellularLocation>
    <subcellularLocation>
        <location evidence="3">Bacterial flagellum</location>
    </subcellularLocation>
</comment>
<evidence type="ECO:0000313" key="7">
    <source>
        <dbReference type="Proteomes" id="UP000282002"/>
    </source>
</evidence>
<evidence type="ECO:0000313" key="6">
    <source>
        <dbReference type="EMBL" id="AZL59464.1"/>
    </source>
</evidence>
<dbReference type="Pfam" id="PF00669">
    <property type="entry name" value="Flagellin_N"/>
    <property type="match status" value="1"/>
</dbReference>
<dbReference type="InterPro" id="IPR001492">
    <property type="entry name" value="Flagellin"/>
</dbReference>
<protein>
    <recommendedName>
        <fullName evidence="3">Flagellin</fullName>
    </recommendedName>
</protein>
<evidence type="ECO:0000256" key="3">
    <source>
        <dbReference type="RuleBase" id="RU362073"/>
    </source>
</evidence>
<dbReference type="Gene3D" id="1.20.1330.10">
    <property type="entry name" value="f41 fragment of flagellin, N-terminal domain"/>
    <property type="match status" value="1"/>
</dbReference>
<keyword evidence="6" id="KW-0969">Cilium</keyword>
<dbReference type="InterPro" id="IPR046358">
    <property type="entry name" value="Flagellin_C"/>
</dbReference>
<sequence length="448" mass="45226">MSSILTNTSAMVALQTMKGITSNLNKTQSDISTGKNVASAKDNAAVWAISKVMESDVKGFKGISDSLALGGSTIAVARKAAETVTDLLTEVKGKIIAAQEENVDRGKIQTDIEQLTGQIASVVGAAQFNGLNMIDGSSTEAVNILSSLSRDSTGNVTAGQIVIERQSLSVTTPVSAQAFGTGTLTDNDTAEAYLNSTGATGTLFDGTAYQADGSDFETIADGASNTITIGQVAAGISYEVRLGEVAVNVVGGGSSLGSRTFQYVASAEDGTAEVAKNLASQINAFFGAATEAGLGYSATVSSTNPNQITITNGAAGGTVNTSMTLGLRATTGGTPGAAASGSGLGALSNIDVTTDTGATGALASIEGLIQTGIDAAAAFGSSQKRIEIQSDFVSSLTDSLKTGIGALVDTDMEEASARLQALQVQQQLATQALSIANQQPQSLLSLFR</sequence>
<name>A0A3S8U783_9RHOB</name>
<keyword evidence="3" id="KW-0964">Secreted</keyword>
<dbReference type="KEGG" id="taw:EI545_11805"/>
<evidence type="ECO:0000256" key="1">
    <source>
        <dbReference type="ARBA" id="ARBA00005709"/>
    </source>
</evidence>
<dbReference type="AlphaFoldDB" id="A0A3S8U783"/>
<dbReference type="GO" id="GO:0005576">
    <property type="term" value="C:extracellular region"/>
    <property type="evidence" value="ECO:0007669"/>
    <property type="project" value="UniProtKB-SubCell"/>
</dbReference>
<dbReference type="PANTHER" id="PTHR42792">
    <property type="entry name" value="FLAGELLIN"/>
    <property type="match status" value="1"/>
</dbReference>
<keyword evidence="6" id="KW-0282">Flagellum</keyword>
<organism evidence="6 7">
    <name type="scientific">Tabrizicola piscis</name>
    <dbReference type="NCBI Taxonomy" id="2494374"/>
    <lineage>
        <taxon>Bacteria</taxon>
        <taxon>Pseudomonadati</taxon>
        <taxon>Pseudomonadota</taxon>
        <taxon>Alphaproteobacteria</taxon>
        <taxon>Rhodobacterales</taxon>
        <taxon>Paracoccaceae</taxon>
        <taxon>Tabrizicola</taxon>
    </lineage>
</organism>
<dbReference type="InterPro" id="IPR001029">
    <property type="entry name" value="Flagellin_N"/>
</dbReference>
<dbReference type="PANTHER" id="PTHR42792:SF2">
    <property type="entry name" value="FLAGELLIN"/>
    <property type="match status" value="1"/>
</dbReference>
<dbReference type="Proteomes" id="UP000282002">
    <property type="component" value="Chromosome"/>
</dbReference>
<comment type="function">
    <text evidence="3">Flagellin is the subunit protein which polymerizes to form the filaments of bacterial flagella.</text>
</comment>
<dbReference type="Pfam" id="PF00700">
    <property type="entry name" value="Flagellin_C"/>
    <property type="match status" value="1"/>
</dbReference>
<evidence type="ECO:0000259" key="5">
    <source>
        <dbReference type="Pfam" id="PF00700"/>
    </source>
</evidence>
<proteinExistence type="inferred from homology"/>
<keyword evidence="6" id="KW-0966">Cell projection</keyword>